<dbReference type="Gene3D" id="2.10.70.10">
    <property type="entry name" value="Complement Module, domain 1"/>
    <property type="match status" value="2"/>
</dbReference>
<organism evidence="6 7">
    <name type="scientific">Naja naja</name>
    <name type="common">Indian cobra</name>
    <dbReference type="NCBI Taxonomy" id="35670"/>
    <lineage>
        <taxon>Eukaryota</taxon>
        <taxon>Metazoa</taxon>
        <taxon>Chordata</taxon>
        <taxon>Craniata</taxon>
        <taxon>Vertebrata</taxon>
        <taxon>Euteleostomi</taxon>
        <taxon>Lepidosauria</taxon>
        <taxon>Squamata</taxon>
        <taxon>Bifurcata</taxon>
        <taxon>Unidentata</taxon>
        <taxon>Episquamata</taxon>
        <taxon>Toxicofera</taxon>
        <taxon>Serpentes</taxon>
        <taxon>Colubroidea</taxon>
        <taxon>Elapidae</taxon>
        <taxon>Elapinae</taxon>
        <taxon>Naja</taxon>
    </lineage>
</organism>
<dbReference type="OrthoDB" id="10051774at2759"/>
<comment type="caution">
    <text evidence="4">Lacks conserved residue(s) required for the propagation of feature annotation.</text>
</comment>
<keyword evidence="3 4" id="KW-1015">Disulfide bond</keyword>
<dbReference type="InterPro" id="IPR000436">
    <property type="entry name" value="Sushi_SCR_CCP_dom"/>
</dbReference>
<evidence type="ECO:0000313" key="6">
    <source>
        <dbReference type="Ensembl" id="ENSNNAP00000009810.1"/>
    </source>
</evidence>
<keyword evidence="2" id="KW-0732">Signal</keyword>
<reference evidence="6" key="2">
    <citation type="submission" date="2025-09" db="UniProtKB">
        <authorList>
            <consortium name="Ensembl"/>
        </authorList>
    </citation>
    <scope>IDENTIFICATION</scope>
</reference>
<dbReference type="CDD" id="cd00033">
    <property type="entry name" value="CCP"/>
    <property type="match status" value="1"/>
</dbReference>
<protein>
    <recommendedName>
        <fullName evidence="5">Sushi domain-containing protein</fullName>
    </recommendedName>
</protein>
<evidence type="ECO:0000256" key="2">
    <source>
        <dbReference type="ARBA" id="ARBA00022729"/>
    </source>
</evidence>
<dbReference type="GO" id="GO:0001851">
    <property type="term" value="F:complement component C3b binding"/>
    <property type="evidence" value="ECO:0007669"/>
    <property type="project" value="TreeGrafter"/>
</dbReference>
<evidence type="ECO:0000256" key="1">
    <source>
        <dbReference type="ARBA" id="ARBA00022659"/>
    </source>
</evidence>
<dbReference type="OMA" id="VQFECRR"/>
<dbReference type="GeneTree" id="ENSGT00940000154386"/>
<name>A0A8C6X701_NAJNA</name>
<dbReference type="InterPro" id="IPR035976">
    <property type="entry name" value="Sushi/SCR/CCP_sf"/>
</dbReference>
<dbReference type="GO" id="GO:0006956">
    <property type="term" value="P:complement activation"/>
    <property type="evidence" value="ECO:0007669"/>
    <property type="project" value="TreeGrafter"/>
</dbReference>
<dbReference type="Proteomes" id="UP000694559">
    <property type="component" value="Unplaced"/>
</dbReference>
<dbReference type="PANTHER" id="PTHR45785">
    <property type="entry name" value="COMPLEMENT FACTOR H-RELATED"/>
    <property type="match status" value="1"/>
</dbReference>
<reference evidence="6" key="1">
    <citation type="submission" date="2025-08" db="UniProtKB">
        <authorList>
            <consortium name="Ensembl"/>
        </authorList>
    </citation>
    <scope>IDENTIFICATION</scope>
</reference>
<dbReference type="Ensembl" id="ENSNNAT00000010277.1">
    <property type="protein sequence ID" value="ENSNNAP00000009810.1"/>
    <property type="gene ID" value="ENSNNAG00000006549.1"/>
</dbReference>
<dbReference type="SUPFAM" id="SSF57535">
    <property type="entry name" value="Complement control module/SCR domain"/>
    <property type="match status" value="2"/>
</dbReference>
<sequence length="174" mass="19740">MKSQTRRASVKSLFSDYSSNGPNLAGLWLLLIASSHNTGGKCGRPPVVDNGDIVDSPKPIYFPSETVTYQCQNFYTMEGSPIVTCQNGHWSEAPRCRGACTASEEDMREHNIKPRWGNRNKIYSEDGDSVQFECRRGYKPPPNRRSLRAYCVNGKFDYPDCIPVCIFSENYFKY</sequence>
<dbReference type="InterPro" id="IPR051503">
    <property type="entry name" value="ComplSys_Reg/VirEntry_Med"/>
</dbReference>
<dbReference type="GO" id="GO:0005615">
    <property type="term" value="C:extracellular space"/>
    <property type="evidence" value="ECO:0007669"/>
    <property type="project" value="TreeGrafter"/>
</dbReference>
<evidence type="ECO:0000259" key="5">
    <source>
        <dbReference type="PROSITE" id="PS50923"/>
    </source>
</evidence>
<keyword evidence="7" id="KW-1185">Reference proteome</keyword>
<evidence type="ECO:0000313" key="7">
    <source>
        <dbReference type="Proteomes" id="UP000694559"/>
    </source>
</evidence>
<dbReference type="PROSITE" id="PS50923">
    <property type="entry name" value="SUSHI"/>
    <property type="match status" value="1"/>
</dbReference>
<feature type="disulfide bond" evidence="4">
    <location>
        <begin position="42"/>
        <end position="85"/>
    </location>
</feature>
<keyword evidence="1 4" id="KW-0768">Sushi</keyword>
<evidence type="ECO:0000256" key="4">
    <source>
        <dbReference type="PROSITE-ProRule" id="PRU00302"/>
    </source>
</evidence>
<dbReference type="Pfam" id="PF00084">
    <property type="entry name" value="Sushi"/>
    <property type="match status" value="2"/>
</dbReference>
<feature type="domain" description="Sushi" evidence="5">
    <location>
        <begin position="40"/>
        <end position="98"/>
    </location>
</feature>
<accession>A0A8C6X701</accession>
<dbReference type="FunFam" id="2.10.70.10:FF:000026">
    <property type="entry name" value="Complement inhibitory factor H"/>
    <property type="match status" value="1"/>
</dbReference>
<proteinExistence type="predicted"/>
<dbReference type="AlphaFoldDB" id="A0A8C6X701"/>
<evidence type="ECO:0000256" key="3">
    <source>
        <dbReference type="ARBA" id="ARBA00023157"/>
    </source>
</evidence>
<dbReference type="PANTHER" id="PTHR45785:SF7">
    <property type="entry name" value="COMPLEMENT FACTOR H"/>
    <property type="match status" value="1"/>
</dbReference>
<dbReference type="SMART" id="SM00032">
    <property type="entry name" value="CCP"/>
    <property type="match status" value="2"/>
</dbReference>
<dbReference type="FunFam" id="2.10.70.10:FF:000060">
    <property type="entry name" value="Complement inhibitory factor H"/>
    <property type="match status" value="1"/>
</dbReference>